<evidence type="ECO:0000256" key="5">
    <source>
        <dbReference type="ARBA" id="ARBA00023239"/>
    </source>
</evidence>
<proteinExistence type="inferred from homology"/>
<protein>
    <submittedName>
        <fullName evidence="8">Glutamate or tyrosine decarboxylase</fullName>
    </submittedName>
</protein>
<dbReference type="AlphaFoldDB" id="A0A1M7ZCK9"/>
<dbReference type="GO" id="GO:0016831">
    <property type="term" value="F:carboxy-lyase activity"/>
    <property type="evidence" value="ECO:0007669"/>
    <property type="project" value="UniProtKB-KW"/>
</dbReference>
<keyword evidence="9" id="KW-1185">Reference proteome</keyword>
<keyword evidence="5 7" id="KW-0456">Lyase</keyword>
<feature type="modified residue" description="N6-(pyridoxal phosphate)lysine" evidence="6">
    <location>
        <position position="307"/>
    </location>
</feature>
<dbReference type="PANTHER" id="PTHR11999">
    <property type="entry name" value="GROUP II PYRIDOXAL-5-PHOSPHATE DECARBOXYLASE"/>
    <property type="match status" value="1"/>
</dbReference>
<dbReference type="InterPro" id="IPR015422">
    <property type="entry name" value="PyrdxlP-dep_Trfase_small"/>
</dbReference>
<evidence type="ECO:0000256" key="7">
    <source>
        <dbReference type="RuleBase" id="RU000382"/>
    </source>
</evidence>
<dbReference type="GO" id="GO:0019752">
    <property type="term" value="P:carboxylic acid metabolic process"/>
    <property type="evidence" value="ECO:0007669"/>
    <property type="project" value="InterPro"/>
</dbReference>
<dbReference type="EMBL" id="FRXO01000002">
    <property type="protein sequence ID" value="SHO62593.1"/>
    <property type="molecule type" value="Genomic_DNA"/>
</dbReference>
<evidence type="ECO:0000256" key="1">
    <source>
        <dbReference type="ARBA" id="ARBA00001933"/>
    </source>
</evidence>
<dbReference type="GO" id="GO:0006520">
    <property type="term" value="P:amino acid metabolic process"/>
    <property type="evidence" value="ECO:0007669"/>
    <property type="project" value="InterPro"/>
</dbReference>
<dbReference type="PANTHER" id="PTHR11999:SF70">
    <property type="entry name" value="MIP05841P"/>
    <property type="match status" value="1"/>
</dbReference>
<gene>
    <name evidence="8" type="ORF">SAMN02745172_01099</name>
</gene>
<evidence type="ECO:0000313" key="8">
    <source>
        <dbReference type="EMBL" id="SHO62593.1"/>
    </source>
</evidence>
<name>A0A1M7ZCK9_9HYPH</name>
<evidence type="ECO:0000313" key="9">
    <source>
        <dbReference type="Proteomes" id="UP000186406"/>
    </source>
</evidence>
<evidence type="ECO:0000256" key="6">
    <source>
        <dbReference type="PIRSR" id="PIRSR602129-50"/>
    </source>
</evidence>
<dbReference type="Gene3D" id="1.20.1340.10">
    <property type="entry name" value="dopa decarboxylase, N-terminal domain"/>
    <property type="match status" value="1"/>
</dbReference>
<dbReference type="InterPro" id="IPR021115">
    <property type="entry name" value="Pyridoxal-P_BS"/>
</dbReference>
<comment type="cofactor">
    <cofactor evidence="1 6 7">
        <name>pyridoxal 5'-phosphate</name>
        <dbReference type="ChEBI" id="CHEBI:597326"/>
    </cofactor>
</comment>
<dbReference type="InterPro" id="IPR015424">
    <property type="entry name" value="PyrdxlP-dep_Trfase"/>
</dbReference>
<dbReference type="Pfam" id="PF00282">
    <property type="entry name" value="Pyridoxal_deC"/>
    <property type="match status" value="1"/>
</dbReference>
<dbReference type="PROSITE" id="PS00392">
    <property type="entry name" value="DDC_GAD_HDC_YDC"/>
    <property type="match status" value="1"/>
</dbReference>
<dbReference type="STRING" id="1123029.SAMN02745172_01099"/>
<dbReference type="Proteomes" id="UP000186406">
    <property type="component" value="Unassembled WGS sequence"/>
</dbReference>
<comment type="similarity">
    <text evidence="2 7">Belongs to the group II decarboxylase family.</text>
</comment>
<reference evidence="8 9" key="1">
    <citation type="submission" date="2016-12" db="EMBL/GenBank/DDBJ databases">
        <authorList>
            <person name="Song W.-J."/>
            <person name="Kurnit D.M."/>
        </authorList>
    </citation>
    <scope>NUCLEOTIDE SEQUENCE [LARGE SCALE GENOMIC DNA]</scope>
    <source>
        <strain evidence="8 9">DSM 19599</strain>
    </source>
</reference>
<dbReference type="Gene3D" id="3.90.1150.10">
    <property type="entry name" value="Aspartate Aminotransferase, domain 1"/>
    <property type="match status" value="1"/>
</dbReference>
<dbReference type="InterPro" id="IPR002129">
    <property type="entry name" value="PyrdxlP-dep_de-COase"/>
</dbReference>
<evidence type="ECO:0000256" key="2">
    <source>
        <dbReference type="ARBA" id="ARBA00009533"/>
    </source>
</evidence>
<dbReference type="SUPFAM" id="SSF53383">
    <property type="entry name" value="PLP-dependent transferases"/>
    <property type="match status" value="1"/>
</dbReference>
<keyword evidence="4 6" id="KW-0663">Pyridoxal phosphate</keyword>
<dbReference type="GO" id="GO:0030170">
    <property type="term" value="F:pyridoxal phosphate binding"/>
    <property type="evidence" value="ECO:0007669"/>
    <property type="project" value="InterPro"/>
</dbReference>
<sequence>MPAAHPPAPGRAASLDPESWDEVRALGHRMLDDMIDYVAGIRERPVWQPLPDGLRAELRAHLPDEPVGIEAAYADFRRLVEPYATGNTHPRFLGWVHGGGNPAAMLGEILAAGLNANLGGRDHAPIEVERQVVRWAASALGLPETAGGLILTGSSMANFIGVLCARRRALGADVRRLGLGEARLVAYASEGAHACLPRAMDMAGIGSDALRRVPVTADRRMDLAALGRLIEADLAAGFTPFLIAATAGTVDSGAVDDLAAVAGIAREHGLWFHVDGAFGAFVALSQRLRPLVAGISEADSVAFDFHKWGQVQYDAGCVLVRNQQHLADTFAQNVDYLQHETRGLAGNAPWPCDLGPELSRGFRALKVWMTLKTYGAEGLGRVVEACCDRARELVARVDADPRLELLAPAPLNVVCFRVRDEHDADTLNHDIVVALQESGIAAPSTTRIGGRLAIRAAFVNHRTRPEDVDILVDAVLSLAGALRGATTG</sequence>
<keyword evidence="3" id="KW-0210">Decarboxylase</keyword>
<evidence type="ECO:0000256" key="3">
    <source>
        <dbReference type="ARBA" id="ARBA00022793"/>
    </source>
</evidence>
<evidence type="ECO:0000256" key="4">
    <source>
        <dbReference type="ARBA" id="ARBA00022898"/>
    </source>
</evidence>
<dbReference type="PRINTS" id="PR00800">
    <property type="entry name" value="YHDCRBOXLASE"/>
</dbReference>
<dbReference type="InterPro" id="IPR015421">
    <property type="entry name" value="PyrdxlP-dep_Trfase_major"/>
</dbReference>
<dbReference type="Gene3D" id="3.40.640.10">
    <property type="entry name" value="Type I PLP-dependent aspartate aminotransferase-like (Major domain)"/>
    <property type="match status" value="1"/>
</dbReference>
<dbReference type="CDD" id="cd06450">
    <property type="entry name" value="DOPA_deC_like"/>
    <property type="match status" value="1"/>
</dbReference>
<accession>A0A1M7ZCK9</accession>
<organism evidence="8 9">
    <name type="scientific">Pseudoxanthobacter soli DSM 19599</name>
    <dbReference type="NCBI Taxonomy" id="1123029"/>
    <lineage>
        <taxon>Bacteria</taxon>
        <taxon>Pseudomonadati</taxon>
        <taxon>Pseudomonadota</taxon>
        <taxon>Alphaproteobacteria</taxon>
        <taxon>Hyphomicrobiales</taxon>
        <taxon>Segnochrobactraceae</taxon>
        <taxon>Pseudoxanthobacter</taxon>
    </lineage>
</organism>
<dbReference type="InterPro" id="IPR010977">
    <property type="entry name" value="Aromatic_deC"/>
</dbReference>